<dbReference type="Pfam" id="PF01609">
    <property type="entry name" value="DDE_Tnp_1"/>
    <property type="match status" value="1"/>
</dbReference>
<feature type="coiled-coil region" evidence="1">
    <location>
        <begin position="164"/>
        <end position="213"/>
    </location>
</feature>
<feature type="domain" description="Transposase IS4-like" evidence="2">
    <location>
        <begin position="231"/>
        <end position="457"/>
    </location>
</feature>
<dbReference type="InterPro" id="IPR008490">
    <property type="entry name" value="Transposase_InsH_N"/>
</dbReference>
<dbReference type="PANTHER" id="PTHR33408:SF2">
    <property type="entry name" value="TRANSPOSASE DDE DOMAIN-CONTAINING PROTEIN"/>
    <property type="match status" value="1"/>
</dbReference>
<dbReference type="NCBIfam" id="NF033551">
    <property type="entry name" value="transpos_IS1182"/>
    <property type="match status" value="1"/>
</dbReference>
<evidence type="ECO:0000259" key="2">
    <source>
        <dbReference type="Pfam" id="PF01609"/>
    </source>
</evidence>
<sequence length="475" mass="53525">MKRFIEGDDREQGVLFPDHLEDFVGEDNPVRAVDAFVDVLDLADIGFSDAAATGRPGYHPAVLLKIYVYGYLNRIHSSRRLELETGRNVEMMWLTGRLAPDFKTIADFRRDNSKAIRKVCSQFVMLCRQVGLLNGDGVAIDGSKFKAVNNRDKNFTPAKVKRRMADIEASIERYLSKLDAADRNEPALPPAKVARLQERIIKLKEQMEELKAIEIKVQSAPDAQVSLTDPDARSMRHRGGGIVGYNVQTAVDIEHHLIVAHEVTSSGSDQGQLVKMANQARLAIGGEEITVVADRGYYGGEQLLECANNGIITYVPKPLTSSGTKRGFFIKQDFIYDAKNDVYICPAGQKLTKGAHRSDRQSDINLYRHLSACFDCHLKSRCTTEKLRRIRRWEQEDVLDDIERRLEEKPDAMQIRRSTVEHPFGTLKAWMGYTHFLTQTRKKVAAEMSLHVLAYNFKRVLKIIGIAPLIAALKA</sequence>
<keyword evidence="1" id="KW-0175">Coiled coil</keyword>
<dbReference type="AlphaFoldDB" id="A0A366WP58"/>
<dbReference type="InterPro" id="IPR047629">
    <property type="entry name" value="IS1182_transpos"/>
</dbReference>
<evidence type="ECO:0000259" key="3">
    <source>
        <dbReference type="Pfam" id="PF05598"/>
    </source>
</evidence>
<proteinExistence type="predicted"/>
<dbReference type="EMBL" id="QOCE01000044">
    <property type="protein sequence ID" value="RBW51690.1"/>
    <property type="molecule type" value="Genomic_DNA"/>
</dbReference>
<dbReference type="PANTHER" id="PTHR33408">
    <property type="entry name" value="TRANSPOSASE"/>
    <property type="match status" value="1"/>
</dbReference>
<feature type="domain" description="Transposase InsH N-terminal" evidence="3">
    <location>
        <begin position="19"/>
        <end position="110"/>
    </location>
</feature>
<organism evidence="4 5">
    <name type="scientific">Phaeobacter gallaeciensis</name>
    <dbReference type="NCBI Taxonomy" id="60890"/>
    <lineage>
        <taxon>Bacteria</taxon>
        <taxon>Pseudomonadati</taxon>
        <taxon>Pseudomonadota</taxon>
        <taxon>Alphaproteobacteria</taxon>
        <taxon>Rhodobacterales</taxon>
        <taxon>Roseobacteraceae</taxon>
        <taxon>Phaeobacter</taxon>
    </lineage>
</organism>
<protein>
    <submittedName>
        <fullName evidence="4">IS1182 family transposase</fullName>
    </submittedName>
</protein>
<name>A0A366WP58_9RHOB</name>
<dbReference type="InterPro" id="IPR002559">
    <property type="entry name" value="Transposase_11"/>
</dbReference>
<evidence type="ECO:0000313" key="5">
    <source>
        <dbReference type="Proteomes" id="UP000252706"/>
    </source>
</evidence>
<dbReference type="RefSeq" id="WP_113824806.1">
    <property type="nucleotide sequence ID" value="NZ_QOCE01000044.1"/>
</dbReference>
<comment type="caution">
    <text evidence="4">The sequence shown here is derived from an EMBL/GenBank/DDBJ whole genome shotgun (WGS) entry which is preliminary data.</text>
</comment>
<accession>A0A366WP58</accession>
<dbReference type="Pfam" id="PF05598">
    <property type="entry name" value="DUF772"/>
    <property type="match status" value="1"/>
</dbReference>
<evidence type="ECO:0000256" key="1">
    <source>
        <dbReference type="SAM" id="Coils"/>
    </source>
</evidence>
<evidence type="ECO:0000313" key="4">
    <source>
        <dbReference type="EMBL" id="RBW51690.1"/>
    </source>
</evidence>
<dbReference type="Proteomes" id="UP000252706">
    <property type="component" value="Unassembled WGS sequence"/>
</dbReference>
<reference evidence="4 5" key="1">
    <citation type="submission" date="2018-07" db="EMBL/GenBank/DDBJ databases">
        <title>Modular assembly of carbohydrate-degrading microbial communities in the ocean.</title>
        <authorList>
            <person name="Enke T.N."/>
            <person name="Datta M.S."/>
            <person name="Schwartzman J.A."/>
            <person name="Cermak N."/>
            <person name="Schmitz D.A."/>
            <person name="Barrere J."/>
            <person name="Cordero O.X."/>
        </authorList>
    </citation>
    <scope>NUCLEOTIDE SEQUENCE [LARGE SCALE GENOMIC DNA]</scope>
    <source>
        <strain evidence="4 5">C3M10</strain>
    </source>
</reference>
<gene>
    <name evidence="4" type="ORF">DS909_17730</name>
</gene>
<dbReference type="OrthoDB" id="9774608at2"/>